<dbReference type="Gene3D" id="1.20.120.580">
    <property type="entry name" value="bsu32300-like"/>
    <property type="match status" value="1"/>
</dbReference>
<dbReference type="Pfam" id="PF01934">
    <property type="entry name" value="HepT-like"/>
    <property type="match status" value="1"/>
</dbReference>
<dbReference type="GO" id="GO:0004540">
    <property type="term" value="F:RNA nuclease activity"/>
    <property type="evidence" value="ECO:0007669"/>
    <property type="project" value="InterPro"/>
</dbReference>
<sequence>MNPKKTERKLLTRMLWIGKTLTILESLPLDNYEAFVADEGKLLNAKGYLRRGIESLLDLGKCILENHFSIIVFQYQEIPVKLEENAVLTKKESALLKILANYCEYLTNSFEEIDKEELYTICKQQMDNLWQIKSAYSRWIEDNFQTAHILH</sequence>
<dbReference type="AlphaFoldDB" id="A0A7C1VLM6"/>
<accession>A0A7C1VLM6</accession>
<dbReference type="InterPro" id="IPR008201">
    <property type="entry name" value="HepT-like"/>
</dbReference>
<keyword evidence="2" id="KW-0540">Nuclease</keyword>
<proteinExistence type="inferred from homology"/>
<evidence type="ECO:0000256" key="3">
    <source>
        <dbReference type="ARBA" id="ARBA00022801"/>
    </source>
</evidence>
<protein>
    <submittedName>
        <fullName evidence="5">DUF86 domain-containing protein</fullName>
    </submittedName>
</protein>
<keyword evidence="1" id="KW-1277">Toxin-antitoxin system</keyword>
<evidence type="ECO:0000256" key="2">
    <source>
        <dbReference type="ARBA" id="ARBA00022722"/>
    </source>
</evidence>
<organism evidence="5">
    <name type="scientific">Desulfofervidus auxilii</name>
    <dbReference type="NCBI Taxonomy" id="1621989"/>
    <lineage>
        <taxon>Bacteria</taxon>
        <taxon>Pseudomonadati</taxon>
        <taxon>Thermodesulfobacteriota</taxon>
        <taxon>Candidatus Desulfofervidia</taxon>
        <taxon>Candidatus Desulfofervidales</taxon>
        <taxon>Candidatus Desulfofervidaceae</taxon>
        <taxon>Candidatus Desulfofervidus</taxon>
    </lineage>
</organism>
<comment type="caution">
    <text evidence="5">The sequence shown here is derived from an EMBL/GenBank/DDBJ whole genome shotgun (WGS) entry which is preliminary data.</text>
</comment>
<reference evidence="5" key="1">
    <citation type="journal article" date="2020" name="mSystems">
        <title>Genome- and Community-Level Interaction Insights into Carbon Utilization and Element Cycling Functions of Hydrothermarchaeota in Hydrothermal Sediment.</title>
        <authorList>
            <person name="Zhou Z."/>
            <person name="Liu Y."/>
            <person name="Xu W."/>
            <person name="Pan J."/>
            <person name="Luo Z.H."/>
            <person name="Li M."/>
        </authorList>
    </citation>
    <scope>NUCLEOTIDE SEQUENCE [LARGE SCALE GENOMIC DNA]</scope>
    <source>
        <strain evidence="5">HyVt-389</strain>
    </source>
</reference>
<dbReference type="Proteomes" id="UP000885738">
    <property type="component" value="Unassembled WGS sequence"/>
</dbReference>
<evidence type="ECO:0000256" key="1">
    <source>
        <dbReference type="ARBA" id="ARBA00022649"/>
    </source>
</evidence>
<dbReference type="EMBL" id="DRIH01000178">
    <property type="protein sequence ID" value="HEC68168.1"/>
    <property type="molecule type" value="Genomic_DNA"/>
</dbReference>
<name>A0A7C1VLM6_DESA2</name>
<evidence type="ECO:0000256" key="4">
    <source>
        <dbReference type="ARBA" id="ARBA00024207"/>
    </source>
</evidence>
<keyword evidence="3" id="KW-0378">Hydrolase</keyword>
<comment type="similarity">
    <text evidence="4">Belongs to the HepT RNase toxin family.</text>
</comment>
<dbReference type="InterPro" id="IPR037038">
    <property type="entry name" value="HepT-like_sf"/>
</dbReference>
<gene>
    <name evidence="5" type="ORF">ENI35_05090</name>
</gene>
<dbReference type="GO" id="GO:0016787">
    <property type="term" value="F:hydrolase activity"/>
    <property type="evidence" value="ECO:0007669"/>
    <property type="project" value="UniProtKB-KW"/>
</dbReference>
<dbReference type="GO" id="GO:0110001">
    <property type="term" value="C:toxin-antitoxin complex"/>
    <property type="evidence" value="ECO:0007669"/>
    <property type="project" value="InterPro"/>
</dbReference>
<evidence type="ECO:0000313" key="5">
    <source>
        <dbReference type="EMBL" id="HEC68168.1"/>
    </source>
</evidence>